<dbReference type="InterPro" id="IPR034154">
    <property type="entry name" value="TOPRIM_DnaG/twinkle"/>
</dbReference>
<proteinExistence type="predicted"/>
<organism evidence="2 3">
    <name type="scientific">Blautia obeum</name>
    <dbReference type="NCBI Taxonomy" id="40520"/>
    <lineage>
        <taxon>Bacteria</taxon>
        <taxon>Bacillati</taxon>
        <taxon>Bacillota</taxon>
        <taxon>Clostridia</taxon>
        <taxon>Lachnospirales</taxon>
        <taxon>Lachnospiraceae</taxon>
        <taxon>Blautia</taxon>
    </lineage>
</organism>
<dbReference type="Pfam" id="PF05272">
    <property type="entry name" value="VapE-like_dom"/>
    <property type="match status" value="1"/>
</dbReference>
<dbReference type="CDD" id="cd01029">
    <property type="entry name" value="TOPRIM_primases"/>
    <property type="match status" value="1"/>
</dbReference>
<dbReference type="InterPro" id="IPR007936">
    <property type="entry name" value="VapE-like_dom"/>
</dbReference>
<evidence type="ECO:0000259" key="1">
    <source>
        <dbReference type="SMART" id="SM00493"/>
    </source>
</evidence>
<dbReference type="Gene3D" id="3.40.1360.10">
    <property type="match status" value="1"/>
</dbReference>
<dbReference type="PANTHER" id="PTHR34985">
    <property type="entry name" value="SLR0554 PROTEIN"/>
    <property type="match status" value="1"/>
</dbReference>
<sequence>MTFERILSHFQVMKRGTGKAQCICPAHVDTKASLTLTDGNDRALIMCHAGCSAEKVVDAAGLKMSDLFYGDGLAKERWRAYIENREKRKIEAVYNYASINGDYAYTKVRLEDKKMLFGILSNERFAYGLNGKNKKTFNAVYGSISSIKRAIERKEPVFIPEGEKDVNTLVKKGYTAFSCGGANDWNKNVSELCKDADVIVLADNDDPGKKLASTVVRDLKGTAKSIKIIIPMPEVPKADITDYFEAGHTVEEFENLIRNVDDTEKVCTDVQQDQKQDVGKKRAVTQKSKDEVAGGPALVFKFLDCNYDEDGNVKSVKQLVHNFEIVMDKDSRFAGKIRLNEFAQQPYLYGNVPWENENNCRAWSSHDDSALFSLIQADYGLKSRQDFADALKNVSMRNKFHPVRELLDSLTWDGKEHIRSLLPEYLGAEDSDYTYQVMRLWMLGAVSRVYKPGSKFDYTIILQGSQGIGKSTFLKLMALDDSWFNDSLDSLDSDKAVQSLTGSWIIELAELKSLARTAGGVESVKRFLTATQDKYRIPYERRADTFYRQCVFAGTTNKDDFLQDETGNRRFLIIHTGVIKPSKSLFAPEVMDDIKQAWAEAVHIWKNEDPELILSENCMQQAKELQEANMADDGKRGIIMDYLEGKTQVCAREIWFEALKETIPPKNWQASEINNIVAKVPGWERLKTPRKFDGYGQQRGFRKIAMKTTEEESENSEFVVVSEQEQMELPFD</sequence>
<protein>
    <recommendedName>
        <fullName evidence="1">Toprim domain-containing protein</fullName>
    </recommendedName>
</protein>
<dbReference type="InterPro" id="IPR006171">
    <property type="entry name" value="TOPRIM_dom"/>
</dbReference>
<dbReference type="SMART" id="SM00493">
    <property type="entry name" value="TOPRIM"/>
    <property type="match status" value="1"/>
</dbReference>
<dbReference type="PANTHER" id="PTHR34985:SF1">
    <property type="entry name" value="SLR0554 PROTEIN"/>
    <property type="match status" value="1"/>
</dbReference>
<comment type="caution">
    <text evidence="2">The sequence shown here is derived from an EMBL/GenBank/DDBJ whole genome shotgun (WGS) entry which is preliminary data.</text>
</comment>
<feature type="domain" description="Toprim" evidence="1">
    <location>
        <begin position="155"/>
        <end position="224"/>
    </location>
</feature>
<gene>
    <name evidence="2" type="ORF">DW740_17605</name>
</gene>
<reference evidence="2 3" key="1">
    <citation type="submission" date="2018-08" db="EMBL/GenBank/DDBJ databases">
        <title>A genome reference for cultivated species of the human gut microbiota.</title>
        <authorList>
            <person name="Zou Y."/>
            <person name="Xue W."/>
            <person name="Luo G."/>
        </authorList>
    </citation>
    <scope>NUCLEOTIDE SEQUENCE [LARGE SCALE GENOMIC DNA]</scope>
    <source>
        <strain evidence="2 3">AM28-23</strain>
    </source>
</reference>
<name>A0A414IZC5_9FIRM</name>
<dbReference type="RefSeq" id="WP_118050767.1">
    <property type="nucleotide sequence ID" value="NZ_CABJFK010000033.1"/>
</dbReference>
<evidence type="ECO:0000313" key="3">
    <source>
        <dbReference type="Proteomes" id="UP000283745"/>
    </source>
</evidence>
<dbReference type="Proteomes" id="UP000283745">
    <property type="component" value="Unassembled WGS sequence"/>
</dbReference>
<dbReference type="AlphaFoldDB" id="A0A414IZC5"/>
<evidence type="ECO:0000313" key="2">
    <source>
        <dbReference type="EMBL" id="RHE35685.1"/>
    </source>
</evidence>
<accession>A0A414IZC5</accession>
<dbReference type="EMBL" id="QSKF01000033">
    <property type="protein sequence ID" value="RHE35685.1"/>
    <property type="molecule type" value="Genomic_DNA"/>
</dbReference>